<protein>
    <submittedName>
        <fullName evidence="2">Uncharacterized protein</fullName>
    </submittedName>
</protein>
<keyword evidence="3" id="KW-1185">Reference proteome</keyword>
<keyword evidence="2" id="KW-0614">Plasmid</keyword>
<evidence type="ECO:0000256" key="1">
    <source>
        <dbReference type="SAM" id="MobiDB-lite"/>
    </source>
</evidence>
<sequence length="170" mass="18532">MVERRTNRSQRTESETNESAYSRRQAIRVGTGVATAAVGIAAFGGQAAAHFPTDLEIAVRPNCDIARIDLENRTLIPVAVFQTDEFDPVNEPVQYRFGEPDTVSDGEGARPVDDGFSVDLNGDGRTDLLMFFPTAETDLDGDDSEARLEWERTEDGRHGLAGTASVTIIE</sequence>
<dbReference type="GeneID" id="25146864"/>
<evidence type="ECO:0000313" key="2">
    <source>
        <dbReference type="EMBL" id="AHG01459.1"/>
    </source>
</evidence>
<dbReference type="EMBL" id="CP007056">
    <property type="protein sequence ID" value="AHG01459.1"/>
    <property type="molecule type" value="Genomic_DNA"/>
</dbReference>
<accession>W0JS75</accession>
<dbReference type="KEGG" id="hlr:HALLA_03460"/>
<feature type="region of interest" description="Disordered" evidence="1">
    <location>
        <begin position="1"/>
        <end position="23"/>
    </location>
</feature>
<dbReference type="RefSeq" id="WP_049954360.1">
    <property type="nucleotide sequence ID" value="NZ_CP007056.1"/>
</dbReference>
<dbReference type="OrthoDB" id="201781at2157"/>
<evidence type="ECO:0000313" key="3">
    <source>
        <dbReference type="Proteomes" id="UP000019024"/>
    </source>
</evidence>
<name>W0JS75_9EURY</name>
<reference evidence="2 3" key="1">
    <citation type="submission" date="2014-01" db="EMBL/GenBank/DDBJ databases">
        <authorList>
            <consortium name="DOE Joint Genome Institute"/>
            <person name="Anderson I."/>
            <person name="Huntemann M."/>
            <person name="Han J."/>
            <person name="Chen A."/>
            <person name="Kyrpides N."/>
            <person name="Mavromatis K."/>
            <person name="Markowitz V."/>
            <person name="Palaniappan K."/>
            <person name="Ivanova N."/>
            <person name="Schaumberg A."/>
            <person name="Pati A."/>
            <person name="Liolios K."/>
            <person name="Nordberg H.P."/>
            <person name="Cantor M.N."/>
            <person name="Hua S.X."/>
            <person name="Woyke T."/>
        </authorList>
    </citation>
    <scope>NUCLEOTIDE SEQUENCE [LARGE SCALE GENOMIC DNA]</scope>
    <source>
        <strain evidence="2 3">XH-48</strain>
        <plasmid evidence="3">1</plasmid>
    </source>
</reference>
<dbReference type="Proteomes" id="UP000019024">
    <property type="component" value="Plasmid unnamed"/>
</dbReference>
<dbReference type="InterPro" id="IPR006311">
    <property type="entry name" value="TAT_signal"/>
</dbReference>
<dbReference type="HOGENOM" id="CLU_103616_0_0_2"/>
<dbReference type="eggNOG" id="arCOG10710">
    <property type="taxonomic scope" value="Archaea"/>
</dbReference>
<feature type="compositionally biased region" description="Basic and acidic residues" evidence="1">
    <location>
        <begin position="1"/>
        <end position="14"/>
    </location>
</feature>
<dbReference type="AlphaFoldDB" id="W0JS75"/>
<gene>
    <name evidence="2" type="ORF">HALLA_03460</name>
</gene>
<organism evidence="2 3">
    <name type="scientific">Halostagnicola larsenii XH-48</name>
    <dbReference type="NCBI Taxonomy" id="797299"/>
    <lineage>
        <taxon>Archaea</taxon>
        <taxon>Methanobacteriati</taxon>
        <taxon>Methanobacteriota</taxon>
        <taxon>Stenosarchaea group</taxon>
        <taxon>Halobacteria</taxon>
        <taxon>Halobacteriales</taxon>
        <taxon>Natrialbaceae</taxon>
        <taxon>Halostagnicola</taxon>
    </lineage>
</organism>
<dbReference type="PROSITE" id="PS51318">
    <property type="entry name" value="TAT"/>
    <property type="match status" value="1"/>
</dbReference>
<proteinExistence type="predicted"/>
<geneLocation type="plasmid" evidence="2">
    <name>unnamed</name>
</geneLocation>